<gene>
    <name evidence="2" type="ORF">SAMN05216275_105147</name>
</gene>
<evidence type="ECO:0000313" key="2">
    <source>
        <dbReference type="EMBL" id="SFI84069.1"/>
    </source>
</evidence>
<dbReference type="EMBL" id="FOQY01000005">
    <property type="protein sequence ID" value="SFI84069.1"/>
    <property type="molecule type" value="Genomic_DNA"/>
</dbReference>
<keyword evidence="3" id="KW-1185">Reference proteome</keyword>
<evidence type="ECO:0000313" key="3">
    <source>
        <dbReference type="Proteomes" id="UP000199111"/>
    </source>
</evidence>
<feature type="signal peptide" evidence="1">
    <location>
        <begin position="1"/>
        <end position="26"/>
    </location>
</feature>
<sequence>MRRVLGIAAGLALIAAALSPVTPAEATCLAAAKKCGRDALIAIDVKAKGTPRAHPGGRVTYVLDYSMTWTPSFAPYWGSYWVGGKFPRGVRGPARAVLFDEKGKRLAAFACRRHSDGVWCDTGGAIPHRGRIVLSARLARGGAGAAVAKLGFDSFDGLNKEEFARHLNREKSRAEFCNYRFTRTVTTRVGS</sequence>
<proteinExistence type="predicted"/>
<organism evidence="2 3">
    <name type="scientific">Streptosporangium canum</name>
    <dbReference type="NCBI Taxonomy" id="324952"/>
    <lineage>
        <taxon>Bacteria</taxon>
        <taxon>Bacillati</taxon>
        <taxon>Actinomycetota</taxon>
        <taxon>Actinomycetes</taxon>
        <taxon>Streptosporangiales</taxon>
        <taxon>Streptosporangiaceae</taxon>
        <taxon>Streptosporangium</taxon>
    </lineage>
</organism>
<feature type="chain" id="PRO_5011693242" description="Peptidase inhibitor family I36" evidence="1">
    <location>
        <begin position="27"/>
        <end position="191"/>
    </location>
</feature>
<dbReference type="Proteomes" id="UP000199111">
    <property type="component" value="Unassembled WGS sequence"/>
</dbReference>
<reference evidence="3" key="1">
    <citation type="submission" date="2016-10" db="EMBL/GenBank/DDBJ databases">
        <authorList>
            <person name="Varghese N."/>
            <person name="Submissions S."/>
        </authorList>
    </citation>
    <scope>NUCLEOTIDE SEQUENCE [LARGE SCALE GENOMIC DNA]</scope>
    <source>
        <strain evidence="3">CGMCC 4.2126</strain>
    </source>
</reference>
<evidence type="ECO:0008006" key="4">
    <source>
        <dbReference type="Google" id="ProtNLM"/>
    </source>
</evidence>
<accession>A0A1I3LH52</accession>
<dbReference type="AlphaFoldDB" id="A0A1I3LH52"/>
<dbReference type="RefSeq" id="WP_093886618.1">
    <property type="nucleotide sequence ID" value="NZ_FOQY01000005.1"/>
</dbReference>
<protein>
    <recommendedName>
        <fullName evidence="4">Peptidase inhibitor family I36</fullName>
    </recommendedName>
</protein>
<evidence type="ECO:0000256" key="1">
    <source>
        <dbReference type="SAM" id="SignalP"/>
    </source>
</evidence>
<dbReference type="GeneID" id="96297678"/>
<name>A0A1I3LH52_9ACTN</name>
<keyword evidence="1" id="KW-0732">Signal</keyword>